<dbReference type="Proteomes" id="UP000270924">
    <property type="component" value="Unassembled WGS sequence"/>
</dbReference>
<accession>A0A3P7DW11</accession>
<name>A0A3P7DW11_WUCBA</name>
<sequence>MLCPMEIDPSEDIEDKMEDRSDESIACRTRNASKNKSNLQVVVINNTNWTYGIPFNTLKNRTVKKLLIETLHYLRVSAHTHSHKTTSYKMQRYYTNGVYQSRSQIITISSICRKTEKKFITH</sequence>
<evidence type="ECO:0000313" key="2">
    <source>
        <dbReference type="EMBL" id="VDM11176.1"/>
    </source>
</evidence>
<evidence type="ECO:0000313" key="3">
    <source>
        <dbReference type="Proteomes" id="UP000270924"/>
    </source>
</evidence>
<dbReference type="InParanoid" id="A0A3P7DW11"/>
<keyword evidence="3" id="KW-1185">Reference proteome</keyword>
<dbReference type="EMBL" id="UYWW01001930">
    <property type="protein sequence ID" value="VDM11176.1"/>
    <property type="molecule type" value="Genomic_DNA"/>
</dbReference>
<proteinExistence type="predicted"/>
<organism evidence="2 3">
    <name type="scientific">Wuchereria bancrofti</name>
    <dbReference type="NCBI Taxonomy" id="6293"/>
    <lineage>
        <taxon>Eukaryota</taxon>
        <taxon>Metazoa</taxon>
        <taxon>Ecdysozoa</taxon>
        <taxon>Nematoda</taxon>
        <taxon>Chromadorea</taxon>
        <taxon>Rhabditida</taxon>
        <taxon>Spirurina</taxon>
        <taxon>Spiruromorpha</taxon>
        <taxon>Filarioidea</taxon>
        <taxon>Onchocercidae</taxon>
        <taxon>Wuchereria</taxon>
    </lineage>
</organism>
<evidence type="ECO:0000256" key="1">
    <source>
        <dbReference type="SAM" id="MobiDB-lite"/>
    </source>
</evidence>
<protein>
    <submittedName>
        <fullName evidence="2">Uncharacterized protein</fullName>
    </submittedName>
</protein>
<reference evidence="2 3" key="1">
    <citation type="submission" date="2018-11" db="EMBL/GenBank/DDBJ databases">
        <authorList>
            <consortium name="Pathogen Informatics"/>
        </authorList>
    </citation>
    <scope>NUCLEOTIDE SEQUENCE [LARGE SCALE GENOMIC DNA]</scope>
</reference>
<dbReference type="AlphaFoldDB" id="A0A3P7DW11"/>
<feature type="region of interest" description="Disordered" evidence="1">
    <location>
        <begin position="1"/>
        <end position="23"/>
    </location>
</feature>
<gene>
    <name evidence="2" type="ORF">WBA_LOCUS4562</name>
</gene>